<dbReference type="EMBL" id="SJPI01000001">
    <property type="protein sequence ID" value="TWT52857.1"/>
    <property type="molecule type" value="Genomic_DNA"/>
</dbReference>
<dbReference type="GO" id="GO:0004156">
    <property type="term" value="F:dihydropteroate synthase activity"/>
    <property type="evidence" value="ECO:0007669"/>
    <property type="project" value="UniProtKB-EC"/>
</dbReference>
<dbReference type="Gene3D" id="3.20.20.20">
    <property type="entry name" value="Dihydropteroate synthase-like"/>
    <property type="match status" value="1"/>
</dbReference>
<gene>
    <name evidence="14" type="primary">folP</name>
    <name evidence="14" type="ORF">Pla22_04850</name>
</gene>
<dbReference type="PANTHER" id="PTHR20941">
    <property type="entry name" value="FOLATE SYNTHESIS PROTEINS"/>
    <property type="match status" value="1"/>
</dbReference>
<dbReference type="InterPro" id="IPR000489">
    <property type="entry name" value="Pterin-binding_dom"/>
</dbReference>
<accession>A0A5C5WQN9</accession>
<keyword evidence="10 12" id="KW-0289">Folate biosynthesis</keyword>
<feature type="domain" description="Pterin-binding" evidence="13">
    <location>
        <begin position="20"/>
        <end position="273"/>
    </location>
</feature>
<evidence type="ECO:0000256" key="10">
    <source>
        <dbReference type="ARBA" id="ARBA00022909"/>
    </source>
</evidence>
<dbReference type="PANTHER" id="PTHR20941:SF1">
    <property type="entry name" value="FOLIC ACID SYNTHESIS PROTEIN FOL1"/>
    <property type="match status" value="1"/>
</dbReference>
<evidence type="ECO:0000256" key="12">
    <source>
        <dbReference type="RuleBase" id="RU361205"/>
    </source>
</evidence>
<organism evidence="14 15">
    <name type="scientific">Rubripirellula amarantea</name>
    <dbReference type="NCBI Taxonomy" id="2527999"/>
    <lineage>
        <taxon>Bacteria</taxon>
        <taxon>Pseudomonadati</taxon>
        <taxon>Planctomycetota</taxon>
        <taxon>Planctomycetia</taxon>
        <taxon>Pirellulales</taxon>
        <taxon>Pirellulaceae</taxon>
        <taxon>Rubripirellula</taxon>
    </lineage>
</organism>
<keyword evidence="8 12" id="KW-0479">Metal-binding</keyword>
<name>A0A5C5WQN9_9BACT</name>
<keyword evidence="9 12" id="KW-0460">Magnesium</keyword>
<keyword evidence="15" id="KW-1185">Reference proteome</keyword>
<dbReference type="NCBIfam" id="TIGR01496">
    <property type="entry name" value="DHPS"/>
    <property type="match status" value="1"/>
</dbReference>
<evidence type="ECO:0000256" key="3">
    <source>
        <dbReference type="ARBA" id="ARBA00004763"/>
    </source>
</evidence>
<proteinExistence type="inferred from homology"/>
<evidence type="ECO:0000256" key="6">
    <source>
        <dbReference type="ARBA" id="ARBA00016919"/>
    </source>
</evidence>
<comment type="function">
    <text evidence="12">Catalyzes the condensation of para-aminobenzoate (pABA) with 6-hydroxymethyl-7,8-dihydropterin diphosphate (DHPt-PP) to form 7,8-dihydropteroate (H2Pte), the immediate precursor of folate derivatives.</text>
</comment>
<comment type="caution">
    <text evidence="14">The sequence shown here is derived from an EMBL/GenBank/DDBJ whole genome shotgun (WGS) entry which is preliminary data.</text>
</comment>
<evidence type="ECO:0000256" key="11">
    <source>
        <dbReference type="ARBA" id="ARBA00030193"/>
    </source>
</evidence>
<dbReference type="GO" id="GO:0046872">
    <property type="term" value="F:metal ion binding"/>
    <property type="evidence" value="ECO:0007669"/>
    <property type="project" value="UniProtKB-KW"/>
</dbReference>
<dbReference type="InterPro" id="IPR011005">
    <property type="entry name" value="Dihydropteroate_synth-like_sf"/>
</dbReference>
<evidence type="ECO:0000313" key="15">
    <source>
        <dbReference type="Proteomes" id="UP000316598"/>
    </source>
</evidence>
<dbReference type="GO" id="GO:0005829">
    <property type="term" value="C:cytosol"/>
    <property type="evidence" value="ECO:0007669"/>
    <property type="project" value="TreeGrafter"/>
</dbReference>
<dbReference type="SUPFAM" id="SSF51717">
    <property type="entry name" value="Dihydropteroate synthetase-like"/>
    <property type="match status" value="1"/>
</dbReference>
<dbReference type="PROSITE" id="PS00793">
    <property type="entry name" value="DHPS_2"/>
    <property type="match status" value="1"/>
</dbReference>
<dbReference type="EC" id="2.5.1.15" evidence="5 12"/>
<dbReference type="UniPathway" id="UPA00077">
    <property type="reaction ID" value="UER00156"/>
</dbReference>
<dbReference type="AlphaFoldDB" id="A0A5C5WQN9"/>
<dbReference type="FunFam" id="3.20.20.20:FF:000006">
    <property type="entry name" value="Dihydropteroate synthase"/>
    <property type="match status" value="1"/>
</dbReference>
<comment type="catalytic activity">
    <reaction evidence="1">
        <text>(7,8-dihydropterin-6-yl)methyl diphosphate + 4-aminobenzoate = 7,8-dihydropteroate + diphosphate</text>
        <dbReference type="Rhea" id="RHEA:19949"/>
        <dbReference type="ChEBI" id="CHEBI:17836"/>
        <dbReference type="ChEBI" id="CHEBI:17839"/>
        <dbReference type="ChEBI" id="CHEBI:33019"/>
        <dbReference type="ChEBI" id="CHEBI:72950"/>
        <dbReference type="EC" id="2.5.1.15"/>
    </reaction>
</comment>
<evidence type="ECO:0000313" key="14">
    <source>
        <dbReference type="EMBL" id="TWT52857.1"/>
    </source>
</evidence>
<evidence type="ECO:0000256" key="7">
    <source>
        <dbReference type="ARBA" id="ARBA00022679"/>
    </source>
</evidence>
<evidence type="ECO:0000256" key="4">
    <source>
        <dbReference type="ARBA" id="ARBA00009503"/>
    </source>
</evidence>
<keyword evidence="7 12" id="KW-0808">Transferase</keyword>
<evidence type="ECO:0000256" key="5">
    <source>
        <dbReference type="ARBA" id="ARBA00012458"/>
    </source>
</evidence>
<evidence type="ECO:0000256" key="1">
    <source>
        <dbReference type="ARBA" id="ARBA00000012"/>
    </source>
</evidence>
<dbReference type="GO" id="GO:0046654">
    <property type="term" value="P:tetrahydrofolate biosynthetic process"/>
    <property type="evidence" value="ECO:0007669"/>
    <property type="project" value="UniProtKB-UniPathway"/>
</dbReference>
<dbReference type="PROSITE" id="PS50972">
    <property type="entry name" value="PTERIN_BINDING"/>
    <property type="match status" value="1"/>
</dbReference>
<comment type="pathway">
    <text evidence="3 12">Cofactor biosynthesis; tetrahydrofolate biosynthesis; 7,8-dihydrofolate from 2-amino-4-hydroxy-6-hydroxymethyl-7,8-dihydropteridine diphosphate and 4-aminobenzoate: step 1/2.</text>
</comment>
<evidence type="ECO:0000256" key="2">
    <source>
        <dbReference type="ARBA" id="ARBA00001946"/>
    </source>
</evidence>
<protein>
    <recommendedName>
        <fullName evidence="6 12">Dihydropteroate synthase</fullName>
        <shortName evidence="12">DHPS</shortName>
        <ecNumber evidence="5 12">2.5.1.15</ecNumber>
    </recommendedName>
    <alternativeName>
        <fullName evidence="11 12">Dihydropteroate pyrophosphorylase</fullName>
    </alternativeName>
</protein>
<reference evidence="14 15" key="1">
    <citation type="submission" date="2019-02" db="EMBL/GenBank/DDBJ databases">
        <title>Deep-cultivation of Planctomycetes and their phenomic and genomic characterization uncovers novel biology.</title>
        <authorList>
            <person name="Wiegand S."/>
            <person name="Jogler M."/>
            <person name="Boedeker C."/>
            <person name="Pinto D."/>
            <person name="Vollmers J."/>
            <person name="Rivas-Marin E."/>
            <person name="Kohn T."/>
            <person name="Peeters S.H."/>
            <person name="Heuer A."/>
            <person name="Rast P."/>
            <person name="Oberbeckmann S."/>
            <person name="Bunk B."/>
            <person name="Jeske O."/>
            <person name="Meyerdierks A."/>
            <person name="Storesund J.E."/>
            <person name="Kallscheuer N."/>
            <person name="Luecker S."/>
            <person name="Lage O.M."/>
            <person name="Pohl T."/>
            <person name="Merkel B.J."/>
            <person name="Hornburger P."/>
            <person name="Mueller R.-W."/>
            <person name="Bruemmer F."/>
            <person name="Labrenz M."/>
            <person name="Spormann A.M."/>
            <person name="Op Den Camp H."/>
            <person name="Overmann J."/>
            <person name="Amann R."/>
            <person name="Jetten M.S.M."/>
            <person name="Mascher T."/>
            <person name="Medema M.H."/>
            <person name="Devos D.P."/>
            <person name="Kaster A.-K."/>
            <person name="Ovreas L."/>
            <person name="Rohde M."/>
            <person name="Galperin M.Y."/>
            <person name="Jogler C."/>
        </authorList>
    </citation>
    <scope>NUCLEOTIDE SEQUENCE [LARGE SCALE GENOMIC DNA]</scope>
    <source>
        <strain evidence="14 15">Pla22</strain>
    </source>
</reference>
<dbReference type="Proteomes" id="UP000316598">
    <property type="component" value="Unassembled WGS sequence"/>
</dbReference>
<dbReference type="Pfam" id="PF00809">
    <property type="entry name" value="Pterin_bind"/>
    <property type="match status" value="1"/>
</dbReference>
<comment type="similarity">
    <text evidence="4 12">Belongs to the DHPS family.</text>
</comment>
<sequence length="287" mass="30925">MPTAPRWTLKTRSLEFARAPLVMGILNVTPDSFSDGGKHLALATAVESALQMQADGAAIIDIGGESTRPYSDPVGVEEELSRVIPVIEQLKGRLKIPISIDTSKAEVARQALAEGAEIINDVTGLEGDPAMIKVASQSKAGVCVMHMQGTPQTMQDRPSYDDVAKDVYRYLKQRKEYCLDAGIDENRICLDPGIGFGKTHEQNLELLRHMPDFLDLGSPILIGHSRKGFIAKVIGDSTQDRMAGTLGVTLAAAVAGMHVVRVHDVLESVQAIKLFETAGGFTFATQT</sequence>
<dbReference type="InterPro" id="IPR006390">
    <property type="entry name" value="DHP_synth_dom"/>
</dbReference>
<dbReference type="RefSeq" id="WP_242631750.1">
    <property type="nucleotide sequence ID" value="NZ_SJPI01000001.1"/>
</dbReference>
<evidence type="ECO:0000256" key="8">
    <source>
        <dbReference type="ARBA" id="ARBA00022723"/>
    </source>
</evidence>
<dbReference type="CDD" id="cd00739">
    <property type="entry name" value="DHPS"/>
    <property type="match status" value="1"/>
</dbReference>
<evidence type="ECO:0000256" key="9">
    <source>
        <dbReference type="ARBA" id="ARBA00022842"/>
    </source>
</evidence>
<comment type="cofactor">
    <cofactor evidence="2 12">
        <name>Mg(2+)</name>
        <dbReference type="ChEBI" id="CHEBI:18420"/>
    </cofactor>
</comment>
<dbReference type="InterPro" id="IPR045031">
    <property type="entry name" value="DHP_synth-like"/>
</dbReference>
<evidence type="ECO:0000259" key="13">
    <source>
        <dbReference type="PROSITE" id="PS50972"/>
    </source>
</evidence>
<dbReference type="PROSITE" id="PS00792">
    <property type="entry name" value="DHPS_1"/>
    <property type="match status" value="1"/>
</dbReference>
<dbReference type="GO" id="GO:0046656">
    <property type="term" value="P:folic acid biosynthetic process"/>
    <property type="evidence" value="ECO:0007669"/>
    <property type="project" value="UniProtKB-KW"/>
</dbReference>